<organism evidence="1 2">
    <name type="scientific">Austropuccinia psidii MF-1</name>
    <dbReference type="NCBI Taxonomy" id="1389203"/>
    <lineage>
        <taxon>Eukaryota</taxon>
        <taxon>Fungi</taxon>
        <taxon>Dikarya</taxon>
        <taxon>Basidiomycota</taxon>
        <taxon>Pucciniomycotina</taxon>
        <taxon>Pucciniomycetes</taxon>
        <taxon>Pucciniales</taxon>
        <taxon>Sphaerophragmiaceae</taxon>
        <taxon>Austropuccinia</taxon>
    </lineage>
</organism>
<evidence type="ECO:0000313" key="1">
    <source>
        <dbReference type="EMBL" id="MBW0468022.1"/>
    </source>
</evidence>
<keyword evidence="2" id="KW-1185">Reference proteome</keyword>
<dbReference type="AlphaFoldDB" id="A0A9Q3BMI5"/>
<reference evidence="1" key="1">
    <citation type="submission" date="2021-03" db="EMBL/GenBank/DDBJ databases">
        <title>Draft genome sequence of rust myrtle Austropuccinia psidii MF-1, a brazilian biotype.</title>
        <authorList>
            <person name="Quecine M.C."/>
            <person name="Pachon D.M.R."/>
            <person name="Bonatelli M.L."/>
            <person name="Correr F.H."/>
            <person name="Franceschini L.M."/>
            <person name="Leite T.F."/>
            <person name="Margarido G.R.A."/>
            <person name="Almeida C.A."/>
            <person name="Ferrarezi J.A."/>
            <person name="Labate C.A."/>
        </authorList>
    </citation>
    <scope>NUCLEOTIDE SEQUENCE</scope>
    <source>
        <strain evidence="1">MF-1</strain>
    </source>
</reference>
<accession>A0A9Q3BMI5</accession>
<sequence>MGLLYIDSPKGEDLILVYEFLYHLNLIIYLKNVLIAYDSSGIDSSTSNDFATSVNSVALFGEPKTPSLPSSVYIPSIMPSLSSVISRDEVFKEMKDVGEDSPIPSLHIFQGDMDLSPLSFHASLEEKWEEKEEPEEIETLLKVVPPA</sequence>
<name>A0A9Q3BMI5_9BASI</name>
<protein>
    <submittedName>
        <fullName evidence="1">Uncharacterized protein</fullName>
    </submittedName>
</protein>
<dbReference type="Proteomes" id="UP000765509">
    <property type="component" value="Unassembled WGS sequence"/>
</dbReference>
<comment type="caution">
    <text evidence="1">The sequence shown here is derived from an EMBL/GenBank/DDBJ whole genome shotgun (WGS) entry which is preliminary data.</text>
</comment>
<gene>
    <name evidence="1" type="ORF">O181_007737</name>
</gene>
<dbReference type="EMBL" id="AVOT02001747">
    <property type="protein sequence ID" value="MBW0468022.1"/>
    <property type="molecule type" value="Genomic_DNA"/>
</dbReference>
<proteinExistence type="predicted"/>
<evidence type="ECO:0000313" key="2">
    <source>
        <dbReference type="Proteomes" id="UP000765509"/>
    </source>
</evidence>